<accession>A0ABT2P4W5</accession>
<dbReference type="EMBL" id="JAODOQ010000001">
    <property type="protein sequence ID" value="MCT8986291.1"/>
    <property type="molecule type" value="Genomic_DNA"/>
</dbReference>
<reference evidence="1" key="1">
    <citation type="submission" date="2022-09" db="EMBL/GenBank/DDBJ databases">
        <title>Shewanella sp. KJ10-1 sp.nov, isolated from marine algae.</title>
        <authorList>
            <person name="Butt M."/>
            <person name="Lee J.K."/>
            <person name="Kim J.M."/>
            <person name="Choi D.G."/>
        </authorList>
    </citation>
    <scope>NUCLEOTIDE SEQUENCE</scope>
    <source>
        <strain evidence="1">KJ10-1</strain>
    </source>
</reference>
<sequence length="74" mass="8196">MGTVKSDTSHHHPLEDVIKDAVEADNNIREDVRRITLNVLSDGKLNIDEITQVTLRVVKGAGLGAVIHGRRWSK</sequence>
<dbReference type="Pfam" id="PF20572">
    <property type="entry name" value="DUF6781"/>
    <property type="match status" value="1"/>
</dbReference>
<gene>
    <name evidence="1" type="ORF">N4T56_07050</name>
</gene>
<protein>
    <submittedName>
        <fullName evidence="1">Uncharacterized protein</fullName>
    </submittedName>
</protein>
<comment type="caution">
    <text evidence="1">The sequence shown here is derived from an EMBL/GenBank/DDBJ whole genome shotgun (WGS) entry which is preliminary data.</text>
</comment>
<keyword evidence="2" id="KW-1185">Reference proteome</keyword>
<dbReference type="Proteomes" id="UP001431192">
    <property type="component" value="Unassembled WGS sequence"/>
</dbReference>
<evidence type="ECO:0000313" key="1">
    <source>
        <dbReference type="EMBL" id="MCT8986291.1"/>
    </source>
</evidence>
<dbReference type="RefSeq" id="WP_261732715.1">
    <property type="nucleotide sequence ID" value="NZ_JAODOQ010000001.1"/>
</dbReference>
<name>A0ABT2P4W5_9GAMM</name>
<dbReference type="InterPro" id="IPR046708">
    <property type="entry name" value="DUF6781"/>
</dbReference>
<proteinExistence type="predicted"/>
<organism evidence="1 2">
    <name type="scientific">Shewanella phaeophyticola</name>
    <dbReference type="NCBI Taxonomy" id="2978345"/>
    <lineage>
        <taxon>Bacteria</taxon>
        <taxon>Pseudomonadati</taxon>
        <taxon>Pseudomonadota</taxon>
        <taxon>Gammaproteobacteria</taxon>
        <taxon>Alteromonadales</taxon>
        <taxon>Shewanellaceae</taxon>
        <taxon>Shewanella</taxon>
    </lineage>
</organism>
<evidence type="ECO:0000313" key="2">
    <source>
        <dbReference type="Proteomes" id="UP001431192"/>
    </source>
</evidence>